<evidence type="ECO:0000256" key="1">
    <source>
        <dbReference type="SAM" id="MobiDB-lite"/>
    </source>
</evidence>
<feature type="region of interest" description="Disordered" evidence="1">
    <location>
        <begin position="157"/>
        <end position="180"/>
    </location>
</feature>
<gene>
    <name evidence="3" type="ORF">PYTT_0515</name>
</gene>
<accession>A0A1C7PFI4</accession>
<evidence type="ECO:0000313" key="3">
    <source>
        <dbReference type="EMBL" id="SEH76045.1"/>
    </source>
</evidence>
<keyword evidence="4" id="KW-1185">Reference proteome</keyword>
<sequence>MKQARFFLAGIMAAAWPVYALSAPESPGEYVHTRHFITEHADGSTAYLDYRITNNGIILEINDGTDISRRILFLRYIPDETGKLVACLLTIRYMTFDEKISNDYIPDSNTPDLHTAWARNRQGSMELISSTGDEKLNKLDIEREFKHLLQECRKHAGQLGNRPPQTASAAAEAPAHTAPQ</sequence>
<keyword evidence="2" id="KW-0732">Signal</keyword>
<dbReference type="KEGG" id="agl:PYTT_0515"/>
<feature type="compositionally biased region" description="Low complexity" evidence="1">
    <location>
        <begin position="163"/>
        <end position="180"/>
    </location>
</feature>
<organism evidence="3 4">
    <name type="scientific">Akkermansia glycaniphila</name>
    <dbReference type="NCBI Taxonomy" id="1679444"/>
    <lineage>
        <taxon>Bacteria</taxon>
        <taxon>Pseudomonadati</taxon>
        <taxon>Verrucomicrobiota</taxon>
        <taxon>Verrucomicrobiia</taxon>
        <taxon>Verrucomicrobiales</taxon>
        <taxon>Akkermansiaceae</taxon>
        <taxon>Akkermansia</taxon>
    </lineage>
</organism>
<evidence type="ECO:0000313" key="4">
    <source>
        <dbReference type="Proteomes" id="UP000176204"/>
    </source>
</evidence>
<protein>
    <submittedName>
        <fullName evidence="3">Uncharacterized protein</fullName>
    </submittedName>
</protein>
<dbReference type="EMBL" id="LT629973">
    <property type="protein sequence ID" value="SEH76045.1"/>
    <property type="molecule type" value="Genomic_DNA"/>
</dbReference>
<dbReference type="Proteomes" id="UP000176204">
    <property type="component" value="Chromosome I"/>
</dbReference>
<feature type="chain" id="PRO_5014266610" evidence="2">
    <location>
        <begin position="23"/>
        <end position="180"/>
    </location>
</feature>
<proteinExistence type="predicted"/>
<evidence type="ECO:0000256" key="2">
    <source>
        <dbReference type="SAM" id="SignalP"/>
    </source>
</evidence>
<name>A0A1C7PFI4_9BACT</name>
<feature type="signal peptide" evidence="2">
    <location>
        <begin position="1"/>
        <end position="22"/>
    </location>
</feature>
<dbReference type="AlphaFoldDB" id="A0A1C7PFI4"/>
<dbReference type="STRING" id="1679444.PYTT_0515"/>
<dbReference type="RefSeq" id="WP_067776484.1">
    <property type="nucleotide sequence ID" value="NZ_LIGX01000028.1"/>
</dbReference>
<reference evidence="4" key="1">
    <citation type="submission" date="2016-09" db="EMBL/GenBank/DDBJ databases">
        <authorList>
            <person name="Koehorst J."/>
        </authorList>
    </citation>
    <scope>NUCLEOTIDE SEQUENCE [LARGE SCALE GENOMIC DNA]</scope>
</reference>